<organism evidence="12 13">
    <name type="scientific">Roseibium hamelinense</name>
    <dbReference type="NCBI Taxonomy" id="150831"/>
    <lineage>
        <taxon>Bacteria</taxon>
        <taxon>Pseudomonadati</taxon>
        <taxon>Pseudomonadota</taxon>
        <taxon>Alphaproteobacteria</taxon>
        <taxon>Hyphomicrobiales</taxon>
        <taxon>Stappiaceae</taxon>
        <taxon>Roseibium</taxon>
    </lineage>
</organism>
<evidence type="ECO:0000259" key="11">
    <source>
        <dbReference type="Pfam" id="PF04413"/>
    </source>
</evidence>
<dbReference type="InterPro" id="IPR007507">
    <property type="entry name" value="Glycos_transf_N"/>
</dbReference>
<protein>
    <recommendedName>
        <fullName evidence="4 10">3-deoxy-D-manno-octulosonic acid transferase</fullName>
        <shortName evidence="10">Kdo transferase</shortName>
        <ecNumber evidence="3 10">2.4.99.12</ecNumber>
    </recommendedName>
    <alternativeName>
        <fullName evidence="6 10">Lipid IV(A) 3-deoxy-D-manno-octulosonic acid transferase</fullName>
    </alternativeName>
</protein>
<dbReference type="Proteomes" id="UP000320593">
    <property type="component" value="Unassembled WGS sequence"/>
</dbReference>
<dbReference type="GO" id="GO:0009244">
    <property type="term" value="P:lipopolysaccharide core region biosynthetic process"/>
    <property type="evidence" value="ECO:0007669"/>
    <property type="project" value="UniProtKB-UniRule"/>
</dbReference>
<keyword evidence="13" id="KW-1185">Reference proteome</keyword>
<comment type="caution">
    <text evidence="12">The sequence shown here is derived from an EMBL/GenBank/DDBJ whole genome shotgun (WGS) entry which is preliminary data.</text>
</comment>
<evidence type="ECO:0000256" key="5">
    <source>
        <dbReference type="ARBA" id="ARBA00022679"/>
    </source>
</evidence>
<evidence type="ECO:0000256" key="1">
    <source>
        <dbReference type="ARBA" id="ARBA00003394"/>
    </source>
</evidence>
<comment type="pathway">
    <text evidence="2 10">Bacterial outer membrane biogenesis; LPS core biosynthesis.</text>
</comment>
<dbReference type="UniPathway" id="UPA00958"/>
<name>A0A562T2R9_9HYPH</name>
<comment type="subcellular location">
    <subcellularLocation>
        <location evidence="10">Cell membrane</location>
    </subcellularLocation>
</comment>
<comment type="similarity">
    <text evidence="10">Belongs to the glycosyltransferase group 1 family.</text>
</comment>
<dbReference type="PANTHER" id="PTHR42755:SF1">
    <property type="entry name" value="3-DEOXY-D-MANNO-OCTULOSONIC ACID TRANSFERASE, MITOCHONDRIAL-RELATED"/>
    <property type="match status" value="1"/>
</dbReference>
<dbReference type="EC" id="2.4.99.12" evidence="3 10"/>
<evidence type="ECO:0000256" key="2">
    <source>
        <dbReference type="ARBA" id="ARBA00004713"/>
    </source>
</evidence>
<dbReference type="EMBL" id="VLLF01000004">
    <property type="protein sequence ID" value="TWI87608.1"/>
    <property type="molecule type" value="Genomic_DNA"/>
</dbReference>
<gene>
    <name evidence="12" type="ORF">JM93_02175</name>
</gene>
<feature type="site" description="Transition state stabilizer" evidence="9">
    <location>
        <position position="135"/>
    </location>
</feature>
<dbReference type="Pfam" id="PF04413">
    <property type="entry name" value="Glycos_transf_N"/>
    <property type="match status" value="1"/>
</dbReference>
<reference evidence="12 13" key="1">
    <citation type="submission" date="2019-07" db="EMBL/GenBank/DDBJ databases">
        <title>Genomic Encyclopedia of Archaeal and Bacterial Type Strains, Phase II (KMG-II): from individual species to whole genera.</title>
        <authorList>
            <person name="Goeker M."/>
        </authorList>
    </citation>
    <scope>NUCLEOTIDE SEQUENCE [LARGE SCALE GENOMIC DNA]</scope>
    <source>
        <strain evidence="12 13">ATCC BAA-252</strain>
    </source>
</reference>
<dbReference type="SUPFAM" id="SSF53756">
    <property type="entry name" value="UDP-Glycosyltransferase/glycogen phosphorylase"/>
    <property type="match status" value="1"/>
</dbReference>
<comment type="function">
    <text evidence="1 10">Involved in lipopolysaccharide (LPS) biosynthesis. Catalyzes the transfer of 3-deoxy-D-manno-octulosonate (Kdo) residue(s) from CMP-Kdo to lipid IV(A), the tetraacyldisaccharide-1,4'-bisphosphate precursor of lipid A.</text>
</comment>
<dbReference type="GO" id="GO:0005886">
    <property type="term" value="C:plasma membrane"/>
    <property type="evidence" value="ECO:0007669"/>
    <property type="project" value="UniProtKB-SubCell"/>
</dbReference>
<dbReference type="InterPro" id="IPR039901">
    <property type="entry name" value="Kdotransferase"/>
</dbReference>
<feature type="active site" description="Proton acceptor" evidence="8">
    <location>
        <position position="67"/>
    </location>
</feature>
<evidence type="ECO:0000256" key="4">
    <source>
        <dbReference type="ARBA" id="ARBA00019077"/>
    </source>
</evidence>
<dbReference type="InterPro" id="IPR038107">
    <property type="entry name" value="Glycos_transf_N_sf"/>
</dbReference>
<comment type="catalytic activity">
    <reaction evidence="7 10">
        <text>lipid IVA (E. coli) + CMP-3-deoxy-beta-D-manno-octulosonate = alpha-Kdo-(2-&gt;6)-lipid IVA (E. coli) + CMP + H(+)</text>
        <dbReference type="Rhea" id="RHEA:28066"/>
        <dbReference type="ChEBI" id="CHEBI:15378"/>
        <dbReference type="ChEBI" id="CHEBI:58603"/>
        <dbReference type="ChEBI" id="CHEBI:60364"/>
        <dbReference type="ChEBI" id="CHEBI:60377"/>
        <dbReference type="ChEBI" id="CHEBI:85987"/>
        <dbReference type="EC" id="2.4.99.12"/>
    </reaction>
</comment>
<evidence type="ECO:0000256" key="6">
    <source>
        <dbReference type="ARBA" id="ARBA00031445"/>
    </source>
</evidence>
<dbReference type="GO" id="GO:0009245">
    <property type="term" value="P:lipid A biosynthetic process"/>
    <property type="evidence" value="ECO:0007669"/>
    <property type="project" value="TreeGrafter"/>
</dbReference>
<sequence>MAAPKSLLLKIYLAATWLAWPALHMLSLVRIKTGRDDPDRASERFGVVRRHRPSGPVIWIHAASVGETMSVLPVIEKLCAEEYQVLLTTVTRTSAELASQRLPTQAIHQYCVFDSVPLIERFIAHWRPDLALTVESEIWPATFSTLKKYDIPLVLLNARMSDRSFKAWSRFGRAARDVFSMIDLALAQTQTDAVRLEQLGCKSVRRPGNLKFDAPLDAPDARALESLRKQIGQRRVWLAALTHPGEDEAVLRAQTLLLENHPDLLLILVPRHPARASDIVDLVETASLSCRRRAAEQSIGTDTQVYVADTIGEMALFYAVAPLVFLGGSFADVGGHNPLEAARSDTALLTGPKVENARAVYKLLWERQAAIRIEREGDLAEVVAGLLEDPGKGVKMARAAQALVDEGRGALDRTFDALAPFLQAAGHGAR</sequence>
<evidence type="ECO:0000256" key="10">
    <source>
        <dbReference type="RuleBase" id="RU365103"/>
    </source>
</evidence>
<proteinExistence type="inferred from homology"/>
<dbReference type="Gene3D" id="3.40.50.2000">
    <property type="entry name" value="Glycogen Phosphorylase B"/>
    <property type="match status" value="1"/>
</dbReference>
<keyword evidence="10" id="KW-0448">Lipopolysaccharide biosynthesis</keyword>
<evidence type="ECO:0000256" key="9">
    <source>
        <dbReference type="PIRSR" id="PIRSR639901-2"/>
    </source>
</evidence>
<dbReference type="GO" id="GO:0043842">
    <property type="term" value="F:Kdo transferase activity"/>
    <property type="evidence" value="ECO:0007669"/>
    <property type="project" value="UniProtKB-EC"/>
</dbReference>
<evidence type="ECO:0000313" key="13">
    <source>
        <dbReference type="Proteomes" id="UP000320593"/>
    </source>
</evidence>
<accession>A0A562T2R9</accession>
<dbReference type="PANTHER" id="PTHR42755">
    <property type="entry name" value="3-DEOXY-MANNO-OCTULOSONATE CYTIDYLYLTRANSFERASE"/>
    <property type="match status" value="1"/>
</dbReference>
<evidence type="ECO:0000256" key="3">
    <source>
        <dbReference type="ARBA" id="ARBA00012621"/>
    </source>
</evidence>
<evidence type="ECO:0000256" key="7">
    <source>
        <dbReference type="ARBA" id="ARBA00049183"/>
    </source>
</evidence>
<dbReference type="AlphaFoldDB" id="A0A562T2R9"/>
<dbReference type="Gene3D" id="3.40.50.11720">
    <property type="entry name" value="3-Deoxy-D-manno-octulosonic-acid transferase, N-terminal domain"/>
    <property type="match status" value="1"/>
</dbReference>
<keyword evidence="10" id="KW-1003">Cell membrane</keyword>
<evidence type="ECO:0000256" key="8">
    <source>
        <dbReference type="PIRSR" id="PIRSR639901-1"/>
    </source>
</evidence>
<keyword evidence="5 10" id="KW-0808">Transferase</keyword>
<keyword evidence="10" id="KW-0472">Membrane</keyword>
<feature type="site" description="Transition state stabilizer" evidence="9">
    <location>
        <position position="211"/>
    </location>
</feature>
<dbReference type="OrthoDB" id="9789797at2"/>
<feature type="domain" description="3-deoxy-D-manno-octulosonic-acid transferase N-terminal" evidence="11">
    <location>
        <begin position="40"/>
        <end position="214"/>
    </location>
</feature>
<evidence type="ECO:0000313" key="12">
    <source>
        <dbReference type="EMBL" id="TWI87608.1"/>
    </source>
</evidence>